<dbReference type="PROSITE" id="PS50920">
    <property type="entry name" value="SOLCAR"/>
    <property type="match status" value="3"/>
</dbReference>
<evidence type="ECO:0000256" key="11">
    <source>
        <dbReference type="ARBA" id="ARBA00049090"/>
    </source>
</evidence>
<proteinExistence type="inferred from homology"/>
<dbReference type="EMBL" id="JAZDUA010000612">
    <property type="protein sequence ID" value="KAK7790573.1"/>
    <property type="molecule type" value="Genomic_DNA"/>
</dbReference>
<dbReference type="GO" id="GO:0005743">
    <property type="term" value="C:mitochondrial inner membrane"/>
    <property type="evidence" value="ECO:0007669"/>
    <property type="project" value="UniProtKB-SubCell"/>
</dbReference>
<evidence type="ECO:0000256" key="18">
    <source>
        <dbReference type="ARBA" id="ARBA00076491"/>
    </source>
</evidence>
<dbReference type="GO" id="GO:0005289">
    <property type="term" value="F:high-affinity L-arginine transmembrane transporter activity"/>
    <property type="evidence" value="ECO:0007669"/>
    <property type="project" value="TreeGrafter"/>
</dbReference>
<keyword evidence="5" id="KW-0677">Repeat</keyword>
<keyword evidence="25" id="KW-1185">Reference proteome</keyword>
<dbReference type="PRINTS" id="PR00926">
    <property type="entry name" value="MITOCARRIER"/>
</dbReference>
<dbReference type="GO" id="GO:1990575">
    <property type="term" value="P:mitochondrial L-ornithine transmembrane transport"/>
    <property type="evidence" value="ECO:0007669"/>
    <property type="project" value="TreeGrafter"/>
</dbReference>
<dbReference type="Proteomes" id="UP001378592">
    <property type="component" value="Unassembled WGS sequence"/>
</dbReference>
<keyword evidence="9" id="KW-0496">Mitochondrion</keyword>
<evidence type="ECO:0000256" key="10">
    <source>
        <dbReference type="ARBA" id="ARBA00023136"/>
    </source>
</evidence>
<feature type="repeat" description="Solcar" evidence="22">
    <location>
        <begin position="2"/>
        <end position="86"/>
    </location>
</feature>
<feature type="repeat" description="Solcar" evidence="22">
    <location>
        <begin position="91"/>
        <end position="182"/>
    </location>
</feature>
<reference evidence="24 25" key="1">
    <citation type="submission" date="2024-03" db="EMBL/GenBank/DDBJ databases">
        <title>The genome assembly and annotation of the cricket Gryllus longicercus Weissman &amp; Gray.</title>
        <authorList>
            <person name="Szrajer S."/>
            <person name="Gray D."/>
            <person name="Ylla G."/>
        </authorList>
    </citation>
    <scope>NUCLEOTIDE SEQUENCE [LARGE SCALE GENOMIC DNA]</scope>
    <source>
        <strain evidence="24">DAG 2021-001</strain>
        <tissue evidence="24">Whole body minus gut</tissue>
    </source>
</reference>
<name>A0AAN9V2U5_9ORTH</name>
<comment type="catalytic activity">
    <reaction evidence="11">
        <text>L-lysine(out) + L-arginine(in) = L-lysine(in) + L-arginine(out)</text>
        <dbReference type="Rhea" id="RHEA:70827"/>
        <dbReference type="ChEBI" id="CHEBI:32551"/>
        <dbReference type="ChEBI" id="CHEBI:32682"/>
    </reaction>
</comment>
<comment type="catalytic activity">
    <reaction evidence="12">
        <text>L-histidine(out) = L-histidine(in)</text>
        <dbReference type="Rhea" id="RHEA:72807"/>
        <dbReference type="ChEBI" id="CHEBI:57595"/>
    </reaction>
</comment>
<evidence type="ECO:0000256" key="6">
    <source>
        <dbReference type="ARBA" id="ARBA00022792"/>
    </source>
</evidence>
<evidence type="ECO:0000256" key="21">
    <source>
        <dbReference type="ARBA" id="ARBA00080567"/>
    </source>
</evidence>
<sequence>MALDFVAGCVGGCAGVLVGHPFDTIKVHLQTQDALRPMYRGTFHCMQTIVQKESVRGLYRGMTSPLCGVALINAVVFGVYGNVQRRLSDPDALRSHLYAGAAAGVAQSFICSPIELAKTRIQVQTSRGAAGGEVARGPLQCLVRVARVEGARGVWRGLGATAARDASGVAVYFVTYEWLARAMAPGGDQPLSTGRVLLAGGLAGTVSWISSFPVDVVKSRLQVDGMDGPRRYSGFWDCWRQSVRAEGLSFLGRGLTSTVLRAFPMNAATFAVVTWVFRLAGPEGEAERPPPRVGPRPDADALLLGAPLLLGAADPLCEGLRRRQRQLAGLVGGRRAPPGDLAACFQAHAPAPAPARASAHEFALPSRTQDPILDADKSAVVEQVAAAIRAERAAAREEAPAPARAL</sequence>
<evidence type="ECO:0000256" key="13">
    <source>
        <dbReference type="ARBA" id="ARBA00050768"/>
    </source>
</evidence>
<comment type="subcellular location">
    <subcellularLocation>
        <location evidence="1">Mitochondrion inner membrane</location>
        <topology evidence="1">Multi-pass membrane protein</topology>
    </subcellularLocation>
</comment>
<dbReference type="Pfam" id="PF00153">
    <property type="entry name" value="Mito_carr"/>
    <property type="match status" value="3"/>
</dbReference>
<dbReference type="InterPro" id="IPR050567">
    <property type="entry name" value="Mitochondrial_Carrier"/>
</dbReference>
<comment type="similarity">
    <text evidence="2 23">Belongs to the mitochondrial carrier (TC 2.A.29) family.</text>
</comment>
<evidence type="ECO:0000256" key="17">
    <source>
        <dbReference type="ARBA" id="ARBA00071763"/>
    </source>
</evidence>
<evidence type="ECO:0000256" key="14">
    <source>
        <dbReference type="ARBA" id="ARBA00051045"/>
    </source>
</evidence>
<accession>A0AAN9V2U5</accession>
<evidence type="ECO:0000256" key="2">
    <source>
        <dbReference type="ARBA" id="ARBA00006375"/>
    </source>
</evidence>
<keyword evidence="7" id="KW-0029">Amino-acid transport</keyword>
<dbReference type="FunFam" id="1.50.40.10:FF:000037">
    <property type="entry name" value="Solute carrier family 25 member 29"/>
    <property type="match status" value="1"/>
</dbReference>
<protein>
    <recommendedName>
        <fullName evidence="17">Mitochondrial basic amino acids transporter</fullName>
    </recommendedName>
    <alternativeName>
        <fullName evidence="21">Carnitine/acylcarnitine translocase-like</fullName>
    </alternativeName>
    <alternativeName>
        <fullName evidence="20">Mitochondrial carnitine/acylcarnitine carrier protein CACL</fullName>
    </alternativeName>
    <alternativeName>
        <fullName evidence="19">Mitochondrial ornithine transporter 3</fullName>
    </alternativeName>
    <alternativeName>
        <fullName evidence="18">Solute carrier family 25 member 29</fullName>
    </alternativeName>
</protein>
<evidence type="ECO:0000256" key="8">
    <source>
        <dbReference type="ARBA" id="ARBA00022989"/>
    </source>
</evidence>
<evidence type="ECO:0000256" key="1">
    <source>
        <dbReference type="ARBA" id="ARBA00004448"/>
    </source>
</evidence>
<comment type="catalytic activity">
    <reaction evidence="15">
        <text>L-ornithine(in) + L-arginine(out) = L-ornithine(out) + L-arginine(in)</text>
        <dbReference type="Rhea" id="RHEA:34991"/>
        <dbReference type="ChEBI" id="CHEBI:32682"/>
        <dbReference type="ChEBI" id="CHEBI:46911"/>
    </reaction>
</comment>
<dbReference type="InterPro" id="IPR023395">
    <property type="entry name" value="MCP_dom_sf"/>
</dbReference>
<comment type="catalytic activity">
    <reaction evidence="13">
        <text>L-histidine(out) + L-arginine(in) = L-histidine(in) + L-arginine(out)</text>
        <dbReference type="Rhea" id="RHEA:71063"/>
        <dbReference type="ChEBI" id="CHEBI:32682"/>
        <dbReference type="ChEBI" id="CHEBI:57595"/>
    </reaction>
</comment>
<evidence type="ECO:0000256" key="4">
    <source>
        <dbReference type="ARBA" id="ARBA00022692"/>
    </source>
</evidence>
<dbReference type="AlphaFoldDB" id="A0AAN9V2U5"/>
<keyword evidence="4 22" id="KW-0812">Transmembrane</keyword>
<dbReference type="InterPro" id="IPR002067">
    <property type="entry name" value="MCP"/>
</dbReference>
<keyword evidence="10 22" id="KW-0472">Membrane</keyword>
<evidence type="ECO:0000256" key="20">
    <source>
        <dbReference type="ARBA" id="ARBA00079387"/>
    </source>
</evidence>
<evidence type="ECO:0000256" key="3">
    <source>
        <dbReference type="ARBA" id="ARBA00022448"/>
    </source>
</evidence>
<comment type="catalytic activity">
    <reaction evidence="16">
        <text>N(omega)-methyl-L-arginine(in) + L-arginine(out) = N(omega)-methyl-L-arginine(out) + L-arginine(in)</text>
        <dbReference type="Rhea" id="RHEA:72803"/>
        <dbReference type="ChEBI" id="CHEBI:32682"/>
        <dbReference type="ChEBI" id="CHEBI:114953"/>
    </reaction>
</comment>
<organism evidence="24 25">
    <name type="scientific">Gryllus longicercus</name>
    <dbReference type="NCBI Taxonomy" id="2509291"/>
    <lineage>
        <taxon>Eukaryota</taxon>
        <taxon>Metazoa</taxon>
        <taxon>Ecdysozoa</taxon>
        <taxon>Arthropoda</taxon>
        <taxon>Hexapoda</taxon>
        <taxon>Insecta</taxon>
        <taxon>Pterygota</taxon>
        <taxon>Neoptera</taxon>
        <taxon>Polyneoptera</taxon>
        <taxon>Orthoptera</taxon>
        <taxon>Ensifera</taxon>
        <taxon>Gryllidea</taxon>
        <taxon>Grylloidea</taxon>
        <taxon>Gryllidae</taxon>
        <taxon>Gryllinae</taxon>
        <taxon>Gryllus</taxon>
    </lineage>
</organism>
<evidence type="ECO:0000256" key="9">
    <source>
        <dbReference type="ARBA" id="ARBA00023128"/>
    </source>
</evidence>
<dbReference type="PANTHER" id="PTHR45624:SF61">
    <property type="entry name" value="MITOCHONDRIAL BASIC AMINO ACIDS TRANSPORTER"/>
    <property type="match status" value="1"/>
</dbReference>
<evidence type="ECO:0000313" key="25">
    <source>
        <dbReference type="Proteomes" id="UP001378592"/>
    </source>
</evidence>
<dbReference type="SUPFAM" id="SSF103506">
    <property type="entry name" value="Mitochondrial carrier"/>
    <property type="match status" value="1"/>
</dbReference>
<evidence type="ECO:0000256" key="16">
    <source>
        <dbReference type="ARBA" id="ARBA00052673"/>
    </source>
</evidence>
<evidence type="ECO:0000256" key="22">
    <source>
        <dbReference type="PROSITE-ProRule" id="PRU00282"/>
    </source>
</evidence>
<keyword evidence="6" id="KW-0999">Mitochondrion inner membrane</keyword>
<keyword evidence="8" id="KW-1133">Transmembrane helix</keyword>
<dbReference type="InterPro" id="IPR018108">
    <property type="entry name" value="MCP_transmembrane"/>
</dbReference>
<evidence type="ECO:0000256" key="23">
    <source>
        <dbReference type="RuleBase" id="RU000488"/>
    </source>
</evidence>
<comment type="catalytic activity">
    <reaction evidence="14">
        <text>L-homoarginine(in) + L-arginine(out) = L-homoarginine(out) + L-arginine(in)</text>
        <dbReference type="Rhea" id="RHEA:72799"/>
        <dbReference type="ChEBI" id="CHEBI:32682"/>
        <dbReference type="ChEBI" id="CHEBI:143006"/>
    </reaction>
</comment>
<keyword evidence="3 23" id="KW-0813">Transport</keyword>
<dbReference type="Gene3D" id="1.50.40.10">
    <property type="entry name" value="Mitochondrial carrier domain"/>
    <property type="match status" value="2"/>
</dbReference>
<comment type="caution">
    <text evidence="24">The sequence shown here is derived from an EMBL/GenBank/DDBJ whole genome shotgun (WGS) entry which is preliminary data.</text>
</comment>
<evidence type="ECO:0000256" key="15">
    <source>
        <dbReference type="ARBA" id="ARBA00051921"/>
    </source>
</evidence>
<evidence type="ECO:0000313" key="24">
    <source>
        <dbReference type="EMBL" id="KAK7790573.1"/>
    </source>
</evidence>
<dbReference type="PANTHER" id="PTHR45624">
    <property type="entry name" value="MITOCHONDRIAL BASIC AMINO ACIDS TRANSPORTER-RELATED"/>
    <property type="match status" value="1"/>
</dbReference>
<evidence type="ECO:0000256" key="7">
    <source>
        <dbReference type="ARBA" id="ARBA00022970"/>
    </source>
</evidence>
<evidence type="ECO:0000256" key="12">
    <source>
        <dbReference type="ARBA" id="ARBA00050592"/>
    </source>
</evidence>
<evidence type="ECO:0000256" key="5">
    <source>
        <dbReference type="ARBA" id="ARBA00022737"/>
    </source>
</evidence>
<feature type="repeat" description="Solcar" evidence="22">
    <location>
        <begin position="191"/>
        <end position="279"/>
    </location>
</feature>
<gene>
    <name evidence="24" type="ORF">R5R35_002027</name>
</gene>
<evidence type="ECO:0000256" key="19">
    <source>
        <dbReference type="ARBA" id="ARBA00078745"/>
    </source>
</evidence>